<feature type="domain" description="Sigma-54 factor interaction" evidence="6">
    <location>
        <begin position="345"/>
        <end position="575"/>
    </location>
</feature>
<dbReference type="InterPro" id="IPR025943">
    <property type="entry name" value="Sigma_54_int_dom_ATP-bd_2"/>
</dbReference>
<dbReference type="PANTHER" id="PTHR32071:SF57">
    <property type="entry name" value="C4-DICARBOXYLATE TRANSPORT TRANSCRIPTIONAL REGULATORY PROTEIN DCTD"/>
    <property type="match status" value="1"/>
</dbReference>
<evidence type="ECO:0000313" key="7">
    <source>
        <dbReference type="EMBL" id="SHO57262.1"/>
    </source>
</evidence>
<dbReference type="RefSeq" id="WP_073584019.1">
    <property type="nucleotide sequence ID" value="NZ_AP024897.1"/>
</dbReference>
<keyword evidence="3" id="KW-0805">Transcription regulation</keyword>
<dbReference type="InterPro" id="IPR003018">
    <property type="entry name" value="GAF"/>
</dbReference>
<protein>
    <submittedName>
        <fullName evidence="7">Limonene hydroxylase</fullName>
        <ecNumber evidence="7">1.14.13.48</ecNumber>
    </submittedName>
</protein>
<keyword evidence="4" id="KW-0238">DNA-binding</keyword>
<sequence length="674" mass="75602">MSLVSPVLSDEKNQQWYEEINRLPEANKADKLNEQLSEAWNEFLSGCHPGWMRTSILESWKRSLKKNVDPESFIYHVVPEDELAAILQKNRELIEVARGVMQDLLAYNPDGHINLTDKNGVTLCYCGLDLTPIGSVLSEDELGTNCTALCLIEERPVYLVSGENWKINLRNRRRQCAAAPVKNAQGKMLGVLTLTATQDHFNFQTLGTVQAAAQAIYHQLILQELLVEQRSILETLNEGVIVIDKHGMIKNANRYARQVFGKYELTGKHIDRELHPENMALMEVSSCNDCEVVFTPSPGYRISCLMSLMETSNGNRVISLKEDQRIRAITNRVMGVGASYTFERIIGNSSALTETIHNAQRAARSSSTVLLTGESGTGKELFAQAIHNYSECNQGPFIAVNCGAIPRELVQSELFGYVEGAYTGARKGGAPGKFELAEGGTLFLDEIGEMPLEAQTSLLRVLQEGEVVRVGAAQPNKINVRIVAATNCDLVKAVEMSAFRRDLYYRLNVISISIPALRERRDDIRDLIEFFSARICNNLKKIRPSFSPQALEAMLAYHWPGNVRELENMIERLVNLNSGLEIDASDLPDEMTCQQTVSGRDESYPLSPELQHDAHIKMTPASLEKNEKAHIINLLKYNRGNIRETAKNLDISRNCLYGKIRKWEISLEEFRGDK</sequence>
<dbReference type="InterPro" id="IPR002197">
    <property type="entry name" value="HTH_Fis"/>
</dbReference>
<dbReference type="Pfam" id="PF00158">
    <property type="entry name" value="Sigma54_activat"/>
    <property type="match status" value="1"/>
</dbReference>
<dbReference type="EC" id="1.14.13.48" evidence="7"/>
<dbReference type="InterPro" id="IPR003593">
    <property type="entry name" value="AAA+_ATPase"/>
</dbReference>
<dbReference type="InterPro" id="IPR000014">
    <property type="entry name" value="PAS"/>
</dbReference>
<evidence type="ECO:0000259" key="6">
    <source>
        <dbReference type="PROSITE" id="PS50045"/>
    </source>
</evidence>
<evidence type="ECO:0000256" key="1">
    <source>
        <dbReference type="ARBA" id="ARBA00022741"/>
    </source>
</evidence>
<dbReference type="PROSITE" id="PS00676">
    <property type="entry name" value="SIGMA54_INTERACT_2"/>
    <property type="match status" value="1"/>
</dbReference>
<dbReference type="PROSITE" id="PS00675">
    <property type="entry name" value="SIGMA54_INTERACT_1"/>
    <property type="match status" value="1"/>
</dbReference>
<gene>
    <name evidence="7" type="ORF">VQ7734_03031</name>
</gene>
<dbReference type="GO" id="GO:0016491">
    <property type="term" value="F:oxidoreductase activity"/>
    <property type="evidence" value="ECO:0007669"/>
    <property type="project" value="UniProtKB-KW"/>
</dbReference>
<dbReference type="OrthoDB" id="9804019at2"/>
<evidence type="ECO:0000256" key="3">
    <source>
        <dbReference type="ARBA" id="ARBA00023015"/>
    </source>
</evidence>
<proteinExistence type="predicted"/>
<dbReference type="InterPro" id="IPR002078">
    <property type="entry name" value="Sigma_54_int"/>
</dbReference>
<keyword evidence="5" id="KW-0804">Transcription</keyword>
<dbReference type="InterPro" id="IPR009057">
    <property type="entry name" value="Homeodomain-like_sf"/>
</dbReference>
<dbReference type="PROSITE" id="PS00688">
    <property type="entry name" value="SIGMA54_INTERACT_3"/>
    <property type="match status" value="1"/>
</dbReference>
<dbReference type="FunFam" id="3.40.50.300:FF:000006">
    <property type="entry name" value="DNA-binding transcriptional regulator NtrC"/>
    <property type="match status" value="1"/>
</dbReference>
<dbReference type="Pfam" id="PF02954">
    <property type="entry name" value="HTH_8"/>
    <property type="match status" value="1"/>
</dbReference>
<dbReference type="SUPFAM" id="SSF52540">
    <property type="entry name" value="P-loop containing nucleoside triphosphate hydrolases"/>
    <property type="match status" value="1"/>
</dbReference>
<dbReference type="Pfam" id="PF13188">
    <property type="entry name" value="PAS_8"/>
    <property type="match status" value="1"/>
</dbReference>
<dbReference type="CDD" id="cd00009">
    <property type="entry name" value="AAA"/>
    <property type="match status" value="1"/>
</dbReference>
<dbReference type="CDD" id="cd00130">
    <property type="entry name" value="PAS"/>
    <property type="match status" value="1"/>
</dbReference>
<evidence type="ECO:0000256" key="5">
    <source>
        <dbReference type="ARBA" id="ARBA00023163"/>
    </source>
</evidence>
<organism evidence="7 8">
    <name type="scientific">Vibrio quintilis</name>
    <dbReference type="NCBI Taxonomy" id="1117707"/>
    <lineage>
        <taxon>Bacteria</taxon>
        <taxon>Pseudomonadati</taxon>
        <taxon>Pseudomonadota</taxon>
        <taxon>Gammaproteobacteria</taxon>
        <taxon>Vibrionales</taxon>
        <taxon>Vibrionaceae</taxon>
        <taxon>Vibrio</taxon>
    </lineage>
</organism>
<evidence type="ECO:0000313" key="8">
    <source>
        <dbReference type="Proteomes" id="UP000184600"/>
    </source>
</evidence>
<dbReference type="STRING" id="1117707.VQ7734_03031"/>
<dbReference type="SUPFAM" id="SSF55785">
    <property type="entry name" value="PYP-like sensor domain (PAS domain)"/>
    <property type="match status" value="1"/>
</dbReference>
<dbReference type="InterPro" id="IPR025944">
    <property type="entry name" value="Sigma_54_int_dom_CS"/>
</dbReference>
<accession>A0A1M7YXD7</accession>
<keyword evidence="2" id="KW-0067">ATP-binding</keyword>
<dbReference type="InterPro" id="IPR025662">
    <property type="entry name" value="Sigma_54_int_dom_ATP-bd_1"/>
</dbReference>
<dbReference type="InterPro" id="IPR027417">
    <property type="entry name" value="P-loop_NTPase"/>
</dbReference>
<dbReference type="Pfam" id="PF25601">
    <property type="entry name" value="AAA_lid_14"/>
    <property type="match status" value="1"/>
</dbReference>
<dbReference type="Proteomes" id="UP000184600">
    <property type="component" value="Unassembled WGS sequence"/>
</dbReference>
<keyword evidence="8" id="KW-1185">Reference proteome</keyword>
<dbReference type="PANTHER" id="PTHR32071">
    <property type="entry name" value="TRANSCRIPTIONAL REGULATORY PROTEIN"/>
    <property type="match status" value="1"/>
</dbReference>
<dbReference type="InterPro" id="IPR029016">
    <property type="entry name" value="GAF-like_dom_sf"/>
</dbReference>
<dbReference type="Gene3D" id="3.30.450.40">
    <property type="match status" value="1"/>
</dbReference>
<dbReference type="SMART" id="SM00382">
    <property type="entry name" value="AAA"/>
    <property type="match status" value="1"/>
</dbReference>
<dbReference type="PROSITE" id="PS50045">
    <property type="entry name" value="SIGMA54_INTERACT_4"/>
    <property type="match status" value="1"/>
</dbReference>
<dbReference type="GO" id="GO:0005524">
    <property type="term" value="F:ATP binding"/>
    <property type="evidence" value="ECO:0007669"/>
    <property type="project" value="UniProtKB-KW"/>
</dbReference>
<dbReference type="SUPFAM" id="SSF46689">
    <property type="entry name" value="Homeodomain-like"/>
    <property type="match status" value="1"/>
</dbReference>
<dbReference type="InterPro" id="IPR035965">
    <property type="entry name" value="PAS-like_dom_sf"/>
</dbReference>
<evidence type="ECO:0000256" key="4">
    <source>
        <dbReference type="ARBA" id="ARBA00023125"/>
    </source>
</evidence>
<reference evidence="8" key="1">
    <citation type="submission" date="2016-12" db="EMBL/GenBank/DDBJ databases">
        <authorList>
            <person name="Rodrigo-Torres L."/>
            <person name="Arahal R.D."/>
            <person name="Lucena T."/>
        </authorList>
    </citation>
    <scope>NUCLEOTIDE SEQUENCE [LARGE SCALE GENOMIC DNA]</scope>
</reference>
<keyword evidence="7" id="KW-0560">Oxidoreductase</keyword>
<dbReference type="GO" id="GO:0006355">
    <property type="term" value="P:regulation of DNA-templated transcription"/>
    <property type="evidence" value="ECO:0007669"/>
    <property type="project" value="InterPro"/>
</dbReference>
<dbReference type="AlphaFoldDB" id="A0A1M7YXD7"/>
<name>A0A1M7YXD7_9VIBR</name>
<dbReference type="Gene3D" id="1.10.8.60">
    <property type="match status" value="1"/>
</dbReference>
<dbReference type="Gene3D" id="3.30.450.20">
    <property type="entry name" value="PAS domain"/>
    <property type="match status" value="1"/>
</dbReference>
<dbReference type="Pfam" id="PF01590">
    <property type="entry name" value="GAF"/>
    <property type="match status" value="1"/>
</dbReference>
<dbReference type="Gene3D" id="3.40.50.300">
    <property type="entry name" value="P-loop containing nucleotide triphosphate hydrolases"/>
    <property type="match status" value="1"/>
</dbReference>
<evidence type="ECO:0000256" key="2">
    <source>
        <dbReference type="ARBA" id="ARBA00022840"/>
    </source>
</evidence>
<dbReference type="Gene3D" id="1.10.10.60">
    <property type="entry name" value="Homeodomain-like"/>
    <property type="match status" value="1"/>
</dbReference>
<dbReference type="InterPro" id="IPR058031">
    <property type="entry name" value="AAA_lid_NorR"/>
</dbReference>
<keyword evidence="1" id="KW-0547">Nucleotide-binding</keyword>
<dbReference type="EMBL" id="FRFG01000036">
    <property type="protein sequence ID" value="SHO57262.1"/>
    <property type="molecule type" value="Genomic_DNA"/>
</dbReference>
<dbReference type="GO" id="GO:0043565">
    <property type="term" value="F:sequence-specific DNA binding"/>
    <property type="evidence" value="ECO:0007669"/>
    <property type="project" value="InterPro"/>
</dbReference>